<keyword evidence="1" id="KW-0472">Membrane</keyword>
<reference evidence="2" key="1">
    <citation type="journal article" date="2023" name="Mol. Biol. Evol.">
        <title>Third-Generation Sequencing Reveals the Adaptive Role of the Epigenome in Three Deep-Sea Polychaetes.</title>
        <authorList>
            <person name="Perez M."/>
            <person name="Aroh O."/>
            <person name="Sun Y."/>
            <person name="Lan Y."/>
            <person name="Juniper S.K."/>
            <person name="Young C.R."/>
            <person name="Angers B."/>
            <person name="Qian P.Y."/>
        </authorList>
    </citation>
    <scope>NUCLEOTIDE SEQUENCE</scope>
    <source>
        <strain evidence="2">P08H-3</strain>
    </source>
</reference>
<name>A0AAD9NHW5_9ANNE</name>
<dbReference type="Proteomes" id="UP001208570">
    <property type="component" value="Unassembled WGS sequence"/>
</dbReference>
<organism evidence="2 3">
    <name type="scientific">Paralvinella palmiformis</name>
    <dbReference type="NCBI Taxonomy" id="53620"/>
    <lineage>
        <taxon>Eukaryota</taxon>
        <taxon>Metazoa</taxon>
        <taxon>Spiralia</taxon>
        <taxon>Lophotrochozoa</taxon>
        <taxon>Annelida</taxon>
        <taxon>Polychaeta</taxon>
        <taxon>Sedentaria</taxon>
        <taxon>Canalipalpata</taxon>
        <taxon>Terebellida</taxon>
        <taxon>Terebelliformia</taxon>
        <taxon>Alvinellidae</taxon>
        <taxon>Paralvinella</taxon>
    </lineage>
</organism>
<feature type="transmembrane region" description="Helical" evidence="1">
    <location>
        <begin position="61"/>
        <end position="80"/>
    </location>
</feature>
<evidence type="ECO:0000313" key="3">
    <source>
        <dbReference type="Proteomes" id="UP001208570"/>
    </source>
</evidence>
<sequence length="130" mass="14828">MGRAGMGRIDWKPVGTLWRYKISCRDIRKHGQLIVNNDGLEEFKCAQFLSVTMFLYSVKTLLLYGGGSLLLYLGMAQFITPSKEEEIRKLYGVPKHEKMKSEAKKEMVMSQMKFVAGLDKQTKPKSDSKS</sequence>
<keyword evidence="3" id="KW-1185">Reference proteome</keyword>
<evidence type="ECO:0000256" key="1">
    <source>
        <dbReference type="SAM" id="Phobius"/>
    </source>
</evidence>
<proteinExistence type="predicted"/>
<evidence type="ECO:0000313" key="2">
    <source>
        <dbReference type="EMBL" id="KAK2170680.1"/>
    </source>
</evidence>
<dbReference type="AlphaFoldDB" id="A0AAD9NHW5"/>
<gene>
    <name evidence="2" type="ORF">LSH36_1g12008</name>
</gene>
<protein>
    <submittedName>
        <fullName evidence="2">Uncharacterized protein</fullName>
    </submittedName>
</protein>
<comment type="caution">
    <text evidence="2">The sequence shown here is derived from an EMBL/GenBank/DDBJ whole genome shotgun (WGS) entry which is preliminary data.</text>
</comment>
<dbReference type="EMBL" id="JAODUP010000001">
    <property type="protein sequence ID" value="KAK2170680.1"/>
    <property type="molecule type" value="Genomic_DNA"/>
</dbReference>
<accession>A0AAD9NHW5</accession>
<keyword evidence="1" id="KW-1133">Transmembrane helix</keyword>
<keyword evidence="1" id="KW-0812">Transmembrane</keyword>